<keyword evidence="2" id="KW-0732">Signal</keyword>
<dbReference type="GO" id="GO:0016810">
    <property type="term" value="F:hydrolase activity, acting on carbon-nitrogen (but not peptide) bonds"/>
    <property type="evidence" value="ECO:0007669"/>
    <property type="project" value="InterPro"/>
</dbReference>
<dbReference type="InterPro" id="IPR051398">
    <property type="entry name" value="Polysacch_Deacetylase"/>
</dbReference>
<reference evidence="4 5" key="1">
    <citation type="journal article" date="2018" name="Sci. Adv.">
        <title>Multi-heme cytochromes provide a pathway for survival in energy-limited environments.</title>
        <authorList>
            <person name="Deng X."/>
            <person name="Dohmae N."/>
            <person name="Nealson K.H."/>
            <person name="Hashimoto K."/>
            <person name="Okamoto A."/>
        </authorList>
    </citation>
    <scope>NUCLEOTIDE SEQUENCE [LARGE SCALE GENOMIC DNA]</scope>
    <source>
        <strain evidence="4 5">IS5</strain>
    </source>
</reference>
<dbReference type="KEGG" id="dfl:DFE_0186"/>
<evidence type="ECO:0000313" key="4">
    <source>
        <dbReference type="EMBL" id="BBD06912.1"/>
    </source>
</evidence>
<dbReference type="InterPro" id="IPR002509">
    <property type="entry name" value="NODB_dom"/>
</dbReference>
<dbReference type="RefSeq" id="WP_126375708.1">
    <property type="nucleotide sequence ID" value="NZ_AP017378.1"/>
</dbReference>
<dbReference type="Gene3D" id="3.20.20.370">
    <property type="entry name" value="Glycoside hydrolase/deacetylase"/>
    <property type="match status" value="1"/>
</dbReference>
<dbReference type="SUPFAM" id="SSF88713">
    <property type="entry name" value="Glycoside hydrolase/deacetylase"/>
    <property type="match status" value="1"/>
</dbReference>
<dbReference type="PANTHER" id="PTHR34216:SF3">
    <property type="entry name" value="POLY-BETA-1,6-N-ACETYL-D-GLUCOSAMINE N-DEACETYLASE"/>
    <property type="match status" value="1"/>
</dbReference>
<protein>
    <submittedName>
        <fullName evidence="4">Polysaccharide deacetylase</fullName>
    </submittedName>
</protein>
<dbReference type="AlphaFoldDB" id="A0A2Z6AUJ9"/>
<dbReference type="InterPro" id="IPR011330">
    <property type="entry name" value="Glyco_hydro/deAcase_b/a-brl"/>
</dbReference>
<gene>
    <name evidence="4" type="ORF">DFE_0186</name>
</gene>
<dbReference type="Proteomes" id="UP000269883">
    <property type="component" value="Chromosome"/>
</dbReference>
<comment type="subcellular location">
    <subcellularLocation>
        <location evidence="1">Secreted</location>
    </subcellularLocation>
</comment>
<evidence type="ECO:0000313" key="5">
    <source>
        <dbReference type="Proteomes" id="UP000269883"/>
    </source>
</evidence>
<proteinExistence type="predicted"/>
<dbReference type="EMBL" id="AP017378">
    <property type="protein sequence ID" value="BBD06912.1"/>
    <property type="molecule type" value="Genomic_DNA"/>
</dbReference>
<evidence type="ECO:0000256" key="1">
    <source>
        <dbReference type="ARBA" id="ARBA00004613"/>
    </source>
</evidence>
<dbReference type="PANTHER" id="PTHR34216">
    <property type="match status" value="1"/>
</dbReference>
<sequence length="367" mass="41351">MLKSLPVLMYHYISSWPNSIAVAPEIFESHLEAMTSAGYTGISLVEAEEYLRDGRELPKGSALITFDDGFLDNFVYAWPLLEKHGHKGTVFTVTNKIVSEQNPRPSLKDVWEGFVGMNELPQANLPGRGGSDGLRVRTDLFFSWKEARLMEASGVMSIAAHTHTHRSVFTSSSFEKLFKPGIRRRTFDRIDQNVIYGLPDFSRGAAMANEAFLPSEELYGIISSIVPQDYDSAKRFFADPAKHEDIMRRIRELPAERLGRMETPEEFQTRLRADLTTSKEILEREMGHPVSTLAWPWGEFSKEALEIAKELGFSVFFTTALGPNLPGKSADAAYRFKAKNKSAKWMLSRLGIYSKPLMARVYGTLHG</sequence>
<accession>A0A2Z6AUJ9</accession>
<dbReference type="GO" id="GO:0005975">
    <property type="term" value="P:carbohydrate metabolic process"/>
    <property type="evidence" value="ECO:0007669"/>
    <property type="project" value="InterPro"/>
</dbReference>
<keyword evidence="5" id="KW-1185">Reference proteome</keyword>
<dbReference type="OrthoDB" id="9776235at2"/>
<dbReference type="Pfam" id="PF01522">
    <property type="entry name" value="Polysacc_deac_1"/>
    <property type="match status" value="1"/>
</dbReference>
<evidence type="ECO:0000259" key="3">
    <source>
        <dbReference type="Pfam" id="PF01522"/>
    </source>
</evidence>
<name>A0A2Z6AUJ9_9BACT</name>
<dbReference type="GO" id="GO:0005576">
    <property type="term" value="C:extracellular region"/>
    <property type="evidence" value="ECO:0007669"/>
    <property type="project" value="UniProtKB-SubCell"/>
</dbReference>
<feature type="domain" description="NodB homology" evidence="3">
    <location>
        <begin position="56"/>
        <end position="172"/>
    </location>
</feature>
<dbReference type="CDD" id="cd10969">
    <property type="entry name" value="CE4_Ecf1_like_5s"/>
    <property type="match status" value="1"/>
</dbReference>
<evidence type="ECO:0000256" key="2">
    <source>
        <dbReference type="ARBA" id="ARBA00022729"/>
    </source>
</evidence>
<organism evidence="4 5">
    <name type="scientific">Desulfovibrio ferrophilus</name>
    <dbReference type="NCBI Taxonomy" id="241368"/>
    <lineage>
        <taxon>Bacteria</taxon>
        <taxon>Pseudomonadati</taxon>
        <taxon>Thermodesulfobacteriota</taxon>
        <taxon>Desulfovibrionia</taxon>
        <taxon>Desulfovibrionales</taxon>
        <taxon>Desulfovibrionaceae</taxon>
        <taxon>Desulfovibrio</taxon>
    </lineage>
</organism>